<keyword evidence="2" id="KW-1185">Reference proteome</keyword>
<dbReference type="EMBL" id="KZ852040">
    <property type="protein sequence ID" value="RDH35635.1"/>
    <property type="molecule type" value="Genomic_DNA"/>
</dbReference>
<gene>
    <name evidence="1" type="ORF">BDQ94DRAFT_139978</name>
</gene>
<dbReference type="Proteomes" id="UP000253729">
    <property type="component" value="Unassembled WGS sequence"/>
</dbReference>
<proteinExistence type="predicted"/>
<evidence type="ECO:0000313" key="1">
    <source>
        <dbReference type="EMBL" id="RDH35635.1"/>
    </source>
</evidence>
<dbReference type="AlphaFoldDB" id="A0A3F3Q926"/>
<sequence length="57" mass="6397">MSPCFRFDSSPFSYCRQTITPLSNGPTFITLIYCANCPPPDVWPMDKVLSCKAQFSS</sequence>
<accession>A0A3F3Q926</accession>
<reference evidence="1 2" key="1">
    <citation type="submission" date="2018-07" db="EMBL/GenBank/DDBJ databases">
        <title>The genomes of Aspergillus section Nigri reveals drivers in fungal speciation.</title>
        <authorList>
            <consortium name="DOE Joint Genome Institute"/>
            <person name="Vesth T.C."/>
            <person name="Nybo J."/>
            <person name="Theobald S."/>
            <person name="Brandl J."/>
            <person name="Frisvad J.C."/>
            <person name="Nielsen K.F."/>
            <person name="Lyhne E.K."/>
            <person name="Kogle M.E."/>
            <person name="Kuo A."/>
            <person name="Riley R."/>
            <person name="Clum A."/>
            <person name="Nolan M."/>
            <person name="Lipzen A."/>
            <person name="Salamov A."/>
            <person name="Henrissat B."/>
            <person name="Wiebenga A."/>
            <person name="De vries R.P."/>
            <person name="Grigoriev I.V."/>
            <person name="Mortensen U.H."/>
            <person name="Andersen M.R."/>
            <person name="Baker S.E."/>
        </authorList>
    </citation>
    <scope>NUCLEOTIDE SEQUENCE [LARGE SCALE GENOMIC DNA]</scope>
    <source>
        <strain evidence="1 2">CBS 139.54b</strain>
    </source>
</reference>
<dbReference type="RefSeq" id="XP_026628657.1">
    <property type="nucleotide sequence ID" value="XM_026765532.1"/>
</dbReference>
<dbReference type="GeneID" id="38133888"/>
<protein>
    <submittedName>
        <fullName evidence="1">Uncharacterized protein</fullName>
    </submittedName>
</protein>
<name>A0A3F3Q926_9EURO</name>
<evidence type="ECO:0000313" key="2">
    <source>
        <dbReference type="Proteomes" id="UP000253729"/>
    </source>
</evidence>
<organism evidence="1 2">
    <name type="scientific">Aspergillus welwitschiae</name>
    <dbReference type="NCBI Taxonomy" id="1341132"/>
    <lineage>
        <taxon>Eukaryota</taxon>
        <taxon>Fungi</taxon>
        <taxon>Dikarya</taxon>
        <taxon>Ascomycota</taxon>
        <taxon>Pezizomycotina</taxon>
        <taxon>Eurotiomycetes</taxon>
        <taxon>Eurotiomycetidae</taxon>
        <taxon>Eurotiales</taxon>
        <taxon>Aspergillaceae</taxon>
        <taxon>Aspergillus</taxon>
        <taxon>Aspergillus subgen. Circumdati</taxon>
    </lineage>
</organism>